<dbReference type="GO" id="GO:0034040">
    <property type="term" value="F:ATPase-coupled lipid transmembrane transporter activity"/>
    <property type="evidence" value="ECO:0007669"/>
    <property type="project" value="TreeGrafter"/>
</dbReference>
<feature type="region of interest" description="Disordered" evidence="8">
    <location>
        <begin position="544"/>
        <end position="569"/>
    </location>
</feature>
<feature type="transmembrane region" description="Helical" evidence="9">
    <location>
        <begin position="43"/>
        <end position="63"/>
    </location>
</feature>
<dbReference type="STRING" id="429727.VE26_08090"/>
<dbReference type="GO" id="GO:0030253">
    <property type="term" value="P:protein secretion by the type I secretion system"/>
    <property type="evidence" value="ECO:0007669"/>
    <property type="project" value="InterPro"/>
</dbReference>
<dbReference type="AlphaFoldDB" id="A0A0F5FP48"/>
<evidence type="ECO:0000259" key="11">
    <source>
        <dbReference type="PROSITE" id="PS50929"/>
    </source>
</evidence>
<feature type="transmembrane region" description="Helical" evidence="9">
    <location>
        <begin position="6"/>
        <end position="31"/>
    </location>
</feature>
<dbReference type="PANTHER" id="PTHR24221">
    <property type="entry name" value="ATP-BINDING CASSETTE SUB-FAMILY B"/>
    <property type="match status" value="1"/>
</dbReference>
<dbReference type="SUPFAM" id="SSF90123">
    <property type="entry name" value="ABC transporter transmembrane region"/>
    <property type="match status" value="1"/>
</dbReference>
<proteinExistence type="inferred from homology"/>
<evidence type="ECO:0000259" key="10">
    <source>
        <dbReference type="PROSITE" id="PS50893"/>
    </source>
</evidence>
<reference evidence="12 13" key="1">
    <citation type="submission" date="2015-03" db="EMBL/GenBank/DDBJ databases">
        <authorList>
            <person name="Hassan Y."/>
            <person name="Lepp D."/>
            <person name="Li X.-Z."/>
            <person name="Zhou T."/>
        </authorList>
    </citation>
    <scope>NUCLEOTIDE SEQUENCE [LARGE SCALE GENOMIC DNA]</scope>
    <source>
        <strain evidence="12 13">IPL18</strain>
    </source>
</reference>
<evidence type="ECO:0000256" key="7">
    <source>
        <dbReference type="ARBA" id="ARBA00023136"/>
    </source>
</evidence>
<dbReference type="GO" id="GO:0005524">
    <property type="term" value="F:ATP binding"/>
    <property type="evidence" value="ECO:0007669"/>
    <property type="project" value="UniProtKB-KW"/>
</dbReference>
<dbReference type="GO" id="GO:0016887">
    <property type="term" value="F:ATP hydrolysis activity"/>
    <property type="evidence" value="ECO:0007669"/>
    <property type="project" value="InterPro"/>
</dbReference>
<dbReference type="PROSITE" id="PS50929">
    <property type="entry name" value="ABC_TM1F"/>
    <property type="match status" value="1"/>
</dbReference>
<dbReference type="SUPFAM" id="SSF52540">
    <property type="entry name" value="P-loop containing nucleoside triphosphate hydrolases"/>
    <property type="match status" value="1"/>
</dbReference>
<dbReference type="PROSITE" id="PS00211">
    <property type="entry name" value="ABC_TRANSPORTER_1"/>
    <property type="match status" value="1"/>
</dbReference>
<keyword evidence="5" id="KW-0067">ATP-binding</keyword>
<keyword evidence="7 9" id="KW-0472">Membrane</keyword>
<evidence type="ECO:0000256" key="6">
    <source>
        <dbReference type="ARBA" id="ARBA00022989"/>
    </source>
</evidence>
<dbReference type="InterPro" id="IPR010128">
    <property type="entry name" value="ATPase_T1SS_PrtD-like"/>
</dbReference>
<dbReference type="InterPro" id="IPR003593">
    <property type="entry name" value="AAA+_ATPase"/>
</dbReference>
<evidence type="ECO:0000313" key="13">
    <source>
        <dbReference type="Proteomes" id="UP000033649"/>
    </source>
</evidence>
<organism evidence="12 13">
    <name type="scientific">Devosia chinhatensis</name>
    <dbReference type="NCBI Taxonomy" id="429727"/>
    <lineage>
        <taxon>Bacteria</taxon>
        <taxon>Pseudomonadati</taxon>
        <taxon>Pseudomonadota</taxon>
        <taxon>Alphaproteobacteria</taxon>
        <taxon>Hyphomicrobiales</taxon>
        <taxon>Devosiaceae</taxon>
        <taxon>Devosia</taxon>
    </lineage>
</organism>
<dbReference type="NCBIfam" id="TIGR01842">
    <property type="entry name" value="type_I_sec_PrtD"/>
    <property type="match status" value="1"/>
</dbReference>
<evidence type="ECO:0000256" key="2">
    <source>
        <dbReference type="ARBA" id="ARBA00005417"/>
    </source>
</evidence>
<dbReference type="Gene3D" id="3.40.50.300">
    <property type="entry name" value="P-loop containing nucleotide triphosphate hydrolases"/>
    <property type="match status" value="1"/>
</dbReference>
<comment type="subcellular location">
    <subcellularLocation>
        <location evidence="1">Cell membrane</location>
        <topology evidence="1">Multi-pass membrane protein</topology>
    </subcellularLocation>
</comment>
<evidence type="ECO:0000256" key="8">
    <source>
        <dbReference type="SAM" id="MobiDB-lite"/>
    </source>
</evidence>
<gene>
    <name evidence="12" type="ORF">VE26_08090</name>
</gene>
<feature type="transmembrane region" description="Helical" evidence="9">
    <location>
        <begin position="131"/>
        <end position="160"/>
    </location>
</feature>
<keyword evidence="13" id="KW-1185">Reference proteome</keyword>
<dbReference type="InterPro" id="IPR011527">
    <property type="entry name" value="ABC1_TM_dom"/>
</dbReference>
<dbReference type="InterPro" id="IPR017871">
    <property type="entry name" value="ABC_transporter-like_CS"/>
</dbReference>
<sequence length="569" mass="60774">MPSQIGLVLGIVLFFSVFVNLLVLTSPIYMMQIYDRVLVSGQIETLIFLSLIALGGFVAMAVFDSVRGYVLVRLGRYLDLTLREPVLESAIGYSRRGGAAHRKLVDDLSTARNYIGSQAVLPFIDAPWVPFFVAVIWIIHPWLGMLALGSALLLFGVALLNDHLSRKLMLSVARQQYAAGEFASAAIQQADVVHAMGMKGAVYARFRGLVDEMGLANQQVGDIAALVSAISKSLRYLVQSAALGLGAYLVISAQMTPGGMIAGSIILGRALAPIEQSIGSWRQFVGAREAYIRLRDFLSSVPARNEPMRLPAIKGSLRVEELLYMMPEADAPVLKRVSFGLEPGTALAVVGPSASGKSTLCRLLVGALAPTSGHVRVDGADIVSLHSADAQAAIGYLPQNIELFAGTVRDNIARFGGRDDNAVVAAARAAGCHDMILRLQKGYDTEIGVGGMFLSGGQRQRVALARALYGAPRYLVLDEPNSNLDQEGEIALVKAIDQAKQEGATVIVVSHRSTLMQPIDKLAVLRDGILEKFGDRDEVLRELAPKPAQPKPTLVAKANVGAQGGGAAQ</sequence>
<dbReference type="SMART" id="SM00382">
    <property type="entry name" value="AAA"/>
    <property type="match status" value="1"/>
</dbReference>
<dbReference type="InterPro" id="IPR003439">
    <property type="entry name" value="ABC_transporter-like_ATP-bd"/>
</dbReference>
<name>A0A0F5FP48_9HYPH</name>
<dbReference type="PANTHER" id="PTHR24221:SF248">
    <property type="entry name" value="ABC TRANSPORTER TRANSMEMBRANE REGION"/>
    <property type="match status" value="1"/>
</dbReference>
<evidence type="ECO:0000256" key="1">
    <source>
        <dbReference type="ARBA" id="ARBA00004651"/>
    </source>
</evidence>
<accession>A0A0F5FP48</accession>
<dbReference type="InterPro" id="IPR039421">
    <property type="entry name" value="Type_1_exporter"/>
</dbReference>
<protein>
    <recommendedName>
        <fullName evidence="14">Type I secretion system permease/ATPase</fullName>
    </recommendedName>
</protein>
<dbReference type="GO" id="GO:0030256">
    <property type="term" value="C:type I protein secretion system complex"/>
    <property type="evidence" value="ECO:0007669"/>
    <property type="project" value="InterPro"/>
</dbReference>
<dbReference type="Pfam" id="PF00005">
    <property type="entry name" value="ABC_tran"/>
    <property type="match status" value="1"/>
</dbReference>
<dbReference type="GO" id="GO:0005886">
    <property type="term" value="C:plasma membrane"/>
    <property type="evidence" value="ECO:0007669"/>
    <property type="project" value="UniProtKB-SubCell"/>
</dbReference>
<dbReference type="InterPro" id="IPR036640">
    <property type="entry name" value="ABC1_TM_sf"/>
</dbReference>
<comment type="caution">
    <text evidence="12">The sequence shown here is derived from an EMBL/GenBank/DDBJ whole genome shotgun (WGS) entry which is preliminary data.</text>
</comment>
<dbReference type="Gene3D" id="1.20.1560.10">
    <property type="entry name" value="ABC transporter type 1, transmembrane domain"/>
    <property type="match status" value="1"/>
</dbReference>
<keyword evidence="3 9" id="KW-0812">Transmembrane</keyword>
<evidence type="ECO:0000256" key="4">
    <source>
        <dbReference type="ARBA" id="ARBA00022741"/>
    </source>
</evidence>
<dbReference type="GO" id="GO:0140359">
    <property type="term" value="F:ABC-type transporter activity"/>
    <property type="evidence" value="ECO:0007669"/>
    <property type="project" value="InterPro"/>
</dbReference>
<dbReference type="EMBL" id="JZEY01000054">
    <property type="protein sequence ID" value="KKB10360.1"/>
    <property type="molecule type" value="Genomic_DNA"/>
</dbReference>
<evidence type="ECO:0000256" key="5">
    <source>
        <dbReference type="ARBA" id="ARBA00022840"/>
    </source>
</evidence>
<evidence type="ECO:0000256" key="3">
    <source>
        <dbReference type="ARBA" id="ARBA00022692"/>
    </source>
</evidence>
<dbReference type="PROSITE" id="PS50893">
    <property type="entry name" value="ABC_TRANSPORTER_2"/>
    <property type="match status" value="1"/>
</dbReference>
<keyword evidence="4" id="KW-0547">Nucleotide-binding</keyword>
<evidence type="ECO:0000256" key="9">
    <source>
        <dbReference type="SAM" id="Phobius"/>
    </source>
</evidence>
<evidence type="ECO:0000313" key="12">
    <source>
        <dbReference type="EMBL" id="KKB10360.1"/>
    </source>
</evidence>
<evidence type="ECO:0008006" key="14">
    <source>
        <dbReference type="Google" id="ProtNLM"/>
    </source>
</evidence>
<keyword evidence="6 9" id="KW-1133">Transmembrane helix</keyword>
<dbReference type="Proteomes" id="UP000033649">
    <property type="component" value="Unassembled WGS sequence"/>
</dbReference>
<dbReference type="Pfam" id="PF00664">
    <property type="entry name" value="ABC_membrane"/>
    <property type="match status" value="1"/>
</dbReference>
<dbReference type="PATRIC" id="fig|429727.3.peg.1673"/>
<comment type="similarity">
    <text evidence="2">Belongs to the ABC transporter superfamily.</text>
</comment>
<dbReference type="InterPro" id="IPR027417">
    <property type="entry name" value="P-loop_NTPase"/>
</dbReference>
<feature type="domain" description="ABC transporter" evidence="10">
    <location>
        <begin position="317"/>
        <end position="552"/>
    </location>
</feature>
<feature type="domain" description="ABC transmembrane type-1" evidence="11">
    <location>
        <begin position="11"/>
        <end position="286"/>
    </location>
</feature>